<reference evidence="7" key="2">
    <citation type="submission" date="2017-04" db="EMBL/GenBank/DDBJ databases">
        <authorList>
            <person name="Afonso C.L."/>
            <person name="Miller P.J."/>
            <person name="Scott M.A."/>
            <person name="Spackman E."/>
            <person name="Goraichik I."/>
            <person name="Dimitrov K.M."/>
            <person name="Suarez D.L."/>
            <person name="Swayne D.E."/>
        </authorList>
    </citation>
    <scope>NUCLEOTIDE SEQUENCE</scope>
    <source>
        <strain evidence="7">RH_43861_09</strain>
    </source>
</reference>
<dbReference type="Gene3D" id="1.10.443.10">
    <property type="entry name" value="Intergrase catalytic core"/>
    <property type="match status" value="1"/>
</dbReference>
<evidence type="ECO:0000256" key="4">
    <source>
        <dbReference type="ARBA" id="ARBA00023172"/>
    </source>
</evidence>
<dbReference type="Proteomes" id="UP000438885">
    <property type="component" value="Unassembled WGS sequence"/>
</dbReference>
<dbReference type="Proteomes" id="UP000193863">
    <property type="component" value="Unassembled WGS sequence"/>
</dbReference>
<dbReference type="SUPFAM" id="SSF56349">
    <property type="entry name" value="DNA breaking-rejoining enzymes"/>
    <property type="match status" value="1"/>
</dbReference>
<keyword evidence="3" id="KW-0238">DNA-binding</keyword>
<dbReference type="InterPro" id="IPR050090">
    <property type="entry name" value="Tyrosine_recombinase_XerCD"/>
</dbReference>
<dbReference type="InterPro" id="IPR028259">
    <property type="entry name" value="AP2-like_int_N"/>
</dbReference>
<reference evidence="6 9" key="3">
    <citation type="submission" date="2019-10" db="EMBL/GenBank/DDBJ databases">
        <title>Streptococcus mitis of the oral and urogenital tracts.</title>
        <authorList>
            <person name="Price T."/>
            <person name="Mores C.R."/>
            <person name="Putonti C."/>
            <person name="Wolfe A.J."/>
        </authorList>
    </citation>
    <scope>NUCLEOTIDE SEQUENCE [LARGE SCALE GENOMIC DNA]</scope>
    <source>
        <strain evidence="6 9">SM10</strain>
    </source>
</reference>
<dbReference type="AlphaFoldDB" id="A0A1X1K0F4"/>
<evidence type="ECO:0000313" key="9">
    <source>
        <dbReference type="Proteomes" id="UP000438885"/>
    </source>
</evidence>
<dbReference type="PANTHER" id="PTHR30349:SF64">
    <property type="entry name" value="PROPHAGE INTEGRASE INTD-RELATED"/>
    <property type="match status" value="1"/>
</dbReference>
<dbReference type="EMBL" id="NCVG01000023">
    <property type="protein sequence ID" value="ORO92711.1"/>
    <property type="molecule type" value="Genomic_DNA"/>
</dbReference>
<dbReference type="PANTHER" id="PTHR30349">
    <property type="entry name" value="PHAGE INTEGRASE-RELATED"/>
    <property type="match status" value="1"/>
</dbReference>
<comment type="caution">
    <text evidence="7">The sequence shown here is derived from an EMBL/GenBank/DDBJ whole genome shotgun (WGS) entry which is preliminary data.</text>
</comment>
<evidence type="ECO:0000313" key="6">
    <source>
        <dbReference type="EMBL" id="MQQ29052.1"/>
    </source>
</evidence>
<evidence type="ECO:0000256" key="1">
    <source>
        <dbReference type="ARBA" id="ARBA00008857"/>
    </source>
</evidence>
<dbReference type="GO" id="GO:0015074">
    <property type="term" value="P:DNA integration"/>
    <property type="evidence" value="ECO:0007669"/>
    <property type="project" value="UniProtKB-KW"/>
</dbReference>
<comment type="similarity">
    <text evidence="1">Belongs to the 'phage' integrase family.</text>
</comment>
<dbReference type="PROSITE" id="PS51898">
    <property type="entry name" value="TYR_RECOMBINASE"/>
    <property type="match status" value="1"/>
</dbReference>
<dbReference type="GO" id="GO:0003677">
    <property type="term" value="F:DNA binding"/>
    <property type="evidence" value="ECO:0007669"/>
    <property type="project" value="UniProtKB-KW"/>
</dbReference>
<dbReference type="Gene3D" id="1.10.150.130">
    <property type="match status" value="1"/>
</dbReference>
<dbReference type="Pfam" id="PF14657">
    <property type="entry name" value="Arm-DNA-bind_4"/>
    <property type="match status" value="1"/>
</dbReference>
<dbReference type="GO" id="GO:0006310">
    <property type="term" value="P:DNA recombination"/>
    <property type="evidence" value="ECO:0007669"/>
    <property type="project" value="UniProtKB-KW"/>
</dbReference>
<organism evidence="7 8">
    <name type="scientific">Streptococcus mitis</name>
    <dbReference type="NCBI Taxonomy" id="28037"/>
    <lineage>
        <taxon>Bacteria</taxon>
        <taxon>Bacillati</taxon>
        <taxon>Bacillota</taxon>
        <taxon>Bacilli</taxon>
        <taxon>Lactobacillales</taxon>
        <taxon>Streptococcaceae</taxon>
        <taxon>Streptococcus</taxon>
        <taxon>Streptococcus mitis group</taxon>
    </lineage>
</organism>
<dbReference type="InterPro" id="IPR013762">
    <property type="entry name" value="Integrase-like_cat_sf"/>
</dbReference>
<dbReference type="RefSeq" id="WP_084928040.1">
    <property type="nucleotide sequence ID" value="NZ_NCVG01000023.1"/>
</dbReference>
<evidence type="ECO:0000256" key="2">
    <source>
        <dbReference type="ARBA" id="ARBA00022908"/>
    </source>
</evidence>
<feature type="domain" description="Tyr recombinase" evidence="5">
    <location>
        <begin position="169"/>
        <end position="362"/>
    </location>
</feature>
<gene>
    <name evidence="7" type="ORF">B7699_08560</name>
    <name evidence="6" type="ORF">GEZ84_01380</name>
</gene>
<keyword evidence="4" id="KW-0233">DNA recombination</keyword>
<dbReference type="EMBL" id="WIJP01000002">
    <property type="protein sequence ID" value="MQQ29052.1"/>
    <property type="molecule type" value="Genomic_DNA"/>
</dbReference>
<keyword evidence="2" id="KW-0229">DNA integration</keyword>
<dbReference type="InterPro" id="IPR010998">
    <property type="entry name" value="Integrase_recombinase_N"/>
</dbReference>
<evidence type="ECO:0000313" key="7">
    <source>
        <dbReference type="EMBL" id="ORO92711.1"/>
    </source>
</evidence>
<sequence length="371" mass="43552">MPKKSNVYYDKETKTYYSVASLGFDKITGKRMQKKKRGFKTQKEAKDWHTETMAKHSKKAITNGIKLTFKMFLDNYYIPHYEKTVSARTFYTFSSNLKRLAYFYDMKIVDIKPIHVGYWQTELLKEELSNTYVRLLHGTLVSIFNFALKLEVIYENSATKLGNVSKKRQEVDFWTVEEFQTFISSFDLNKYKERLYYTAFTLFFMTGLRKSELQALTWQDIDFSDNSLMVNKSLYYKSKNDWIINPTKTITGIRKIYLDKTTVKILSDWEKWQKVENNDFVFSQKGSPMSPTSFQYMLKKHCELVNVKPIRIHALRHSHASLLLSLGMNDLELQNRLGHTNISTTLGTYSHLRPTAMKEVADKLDGILSIK</sequence>
<dbReference type="Pfam" id="PF00589">
    <property type="entry name" value="Phage_integrase"/>
    <property type="match status" value="1"/>
</dbReference>
<dbReference type="Pfam" id="PF14659">
    <property type="entry name" value="Phage_int_SAM_3"/>
    <property type="match status" value="1"/>
</dbReference>
<evidence type="ECO:0000259" key="5">
    <source>
        <dbReference type="PROSITE" id="PS51898"/>
    </source>
</evidence>
<proteinExistence type="inferred from homology"/>
<dbReference type="InterPro" id="IPR004107">
    <property type="entry name" value="Integrase_SAM-like_N"/>
</dbReference>
<protein>
    <submittedName>
        <fullName evidence="7">Site-specific integrase</fullName>
    </submittedName>
    <submittedName>
        <fullName evidence="6">Tyrosine-type recombinase/integrase</fullName>
    </submittedName>
</protein>
<name>A0A1X1K0F4_STRMT</name>
<dbReference type="CDD" id="cd01189">
    <property type="entry name" value="INT_ICEBs1_C_like"/>
    <property type="match status" value="1"/>
</dbReference>
<dbReference type="InterPro" id="IPR002104">
    <property type="entry name" value="Integrase_catalytic"/>
</dbReference>
<accession>A0A1X1K0F4</accession>
<evidence type="ECO:0000313" key="8">
    <source>
        <dbReference type="Proteomes" id="UP000193863"/>
    </source>
</evidence>
<reference evidence="7 8" key="1">
    <citation type="journal article" date="2016" name="Eur. J. Clin. Microbiol. Infect. Dis.">
        <title>Whole genome sequencing as a tool for phylogenetic analysis of clinical strains of Mitis group streptococci.</title>
        <authorList>
            <person name="Rasmussen L.H."/>
            <person name="Dargis R."/>
            <person name="Hojholt K."/>
            <person name="Christensen J.J."/>
            <person name="Skovgaard O."/>
            <person name="Justesen U.S."/>
            <person name="Rosenvinge F.S."/>
            <person name="Moser C."/>
            <person name="Lukjancenko O."/>
            <person name="Rasmussen S."/>
            <person name="Nielsen X.C."/>
        </authorList>
    </citation>
    <scope>NUCLEOTIDE SEQUENCE [LARGE SCALE GENOMIC DNA]</scope>
    <source>
        <strain evidence="7 8">RH_43861_09</strain>
    </source>
</reference>
<evidence type="ECO:0000256" key="3">
    <source>
        <dbReference type="ARBA" id="ARBA00023125"/>
    </source>
</evidence>
<dbReference type="InterPro" id="IPR011010">
    <property type="entry name" value="DNA_brk_join_enz"/>
</dbReference>